<accession>A0A4C1VWT5</accession>
<dbReference type="EMBL" id="BGZK01000436">
    <property type="protein sequence ID" value="GBP43478.1"/>
    <property type="molecule type" value="Genomic_DNA"/>
</dbReference>
<comment type="caution">
    <text evidence="1">The sequence shown here is derived from an EMBL/GenBank/DDBJ whole genome shotgun (WGS) entry which is preliminary data.</text>
</comment>
<gene>
    <name evidence="1" type="ORF">EVAR_16053_1</name>
</gene>
<organism evidence="1 2">
    <name type="scientific">Eumeta variegata</name>
    <name type="common">Bagworm moth</name>
    <name type="synonym">Eumeta japonica</name>
    <dbReference type="NCBI Taxonomy" id="151549"/>
    <lineage>
        <taxon>Eukaryota</taxon>
        <taxon>Metazoa</taxon>
        <taxon>Ecdysozoa</taxon>
        <taxon>Arthropoda</taxon>
        <taxon>Hexapoda</taxon>
        <taxon>Insecta</taxon>
        <taxon>Pterygota</taxon>
        <taxon>Neoptera</taxon>
        <taxon>Endopterygota</taxon>
        <taxon>Lepidoptera</taxon>
        <taxon>Glossata</taxon>
        <taxon>Ditrysia</taxon>
        <taxon>Tineoidea</taxon>
        <taxon>Psychidae</taxon>
        <taxon>Oiketicinae</taxon>
        <taxon>Eumeta</taxon>
    </lineage>
</organism>
<evidence type="ECO:0000313" key="1">
    <source>
        <dbReference type="EMBL" id="GBP43478.1"/>
    </source>
</evidence>
<proteinExistence type="predicted"/>
<reference evidence="1 2" key="1">
    <citation type="journal article" date="2019" name="Commun. Biol.">
        <title>The bagworm genome reveals a unique fibroin gene that provides high tensile strength.</title>
        <authorList>
            <person name="Kono N."/>
            <person name="Nakamura H."/>
            <person name="Ohtoshi R."/>
            <person name="Tomita M."/>
            <person name="Numata K."/>
            <person name="Arakawa K."/>
        </authorList>
    </citation>
    <scope>NUCLEOTIDE SEQUENCE [LARGE SCALE GENOMIC DNA]</scope>
</reference>
<evidence type="ECO:0000313" key="2">
    <source>
        <dbReference type="Proteomes" id="UP000299102"/>
    </source>
</evidence>
<name>A0A4C1VWT5_EUMVA</name>
<protein>
    <submittedName>
        <fullName evidence="1">Uncharacterized protein</fullName>
    </submittedName>
</protein>
<dbReference type="AlphaFoldDB" id="A0A4C1VWT5"/>
<dbReference type="Proteomes" id="UP000299102">
    <property type="component" value="Unassembled WGS sequence"/>
</dbReference>
<sequence length="105" mass="11979">MLYNMHKLFRHLHKSCPSRVITFLTRLRPVKYGFADRGHISSMHRRVVSSVSKSYTRELKAITEPAGIVYVVITSDLILAFARVSQATTNVYRLEDAAADIDCYC</sequence>
<keyword evidence="2" id="KW-1185">Reference proteome</keyword>